<accession>A0A381TUF4</accession>
<proteinExistence type="predicted"/>
<reference evidence="1" key="1">
    <citation type="submission" date="2018-05" db="EMBL/GenBank/DDBJ databases">
        <authorList>
            <person name="Lanie J.A."/>
            <person name="Ng W.-L."/>
            <person name="Kazmierczak K.M."/>
            <person name="Andrzejewski T.M."/>
            <person name="Davidsen T.M."/>
            <person name="Wayne K.J."/>
            <person name="Tettelin H."/>
            <person name="Glass J.I."/>
            <person name="Rusch D."/>
            <person name="Podicherti R."/>
            <person name="Tsui H.-C.T."/>
            <person name="Winkler M.E."/>
        </authorList>
    </citation>
    <scope>NUCLEOTIDE SEQUENCE</scope>
</reference>
<dbReference type="InterPro" id="IPR011250">
    <property type="entry name" value="OMP/PagP_B-barrel"/>
</dbReference>
<sequence>MKPFIFCRRTIVIVVLVASLFAAPVWAQEVQDQTGEQTIRTVEIDPTYDAPYGWYISFVSIPYLGGVVGANPIGSVVDEENEKALTFDLGSGGFYSARAGRRVWWRLGVEGEFGYGSPGVEVTETNLQGRNITTSDFGDYSVGFVAVSARLDLTDSRFTPFLLSGPALVLNRIGTDTGTEGKMNPGFLFGGGMEVELRDNFYLRSDLRGLRSQVNAPLLSGGRLLPTVDDLGFTQERALSTMWLWSIGVTVRFD</sequence>
<dbReference type="SUPFAM" id="SSF56925">
    <property type="entry name" value="OMPA-like"/>
    <property type="match status" value="1"/>
</dbReference>
<evidence type="ECO:0000313" key="1">
    <source>
        <dbReference type="EMBL" id="SVA19138.1"/>
    </source>
</evidence>
<dbReference type="Gene3D" id="2.40.160.20">
    <property type="match status" value="1"/>
</dbReference>
<organism evidence="1">
    <name type="scientific">marine metagenome</name>
    <dbReference type="NCBI Taxonomy" id="408172"/>
    <lineage>
        <taxon>unclassified sequences</taxon>
        <taxon>metagenomes</taxon>
        <taxon>ecological metagenomes</taxon>
    </lineage>
</organism>
<gene>
    <name evidence="1" type="ORF">METZ01_LOCUS71992</name>
</gene>
<dbReference type="EMBL" id="UINC01005110">
    <property type="protein sequence ID" value="SVA19138.1"/>
    <property type="molecule type" value="Genomic_DNA"/>
</dbReference>
<dbReference type="AlphaFoldDB" id="A0A381TUF4"/>
<protein>
    <recommendedName>
        <fullName evidence="2">Outer membrane protein beta-barrel domain-containing protein</fullName>
    </recommendedName>
</protein>
<name>A0A381TUF4_9ZZZZ</name>
<evidence type="ECO:0008006" key="2">
    <source>
        <dbReference type="Google" id="ProtNLM"/>
    </source>
</evidence>